<feature type="compositionally biased region" description="Basic and acidic residues" evidence="1">
    <location>
        <begin position="106"/>
        <end position="117"/>
    </location>
</feature>
<keyword evidence="2" id="KW-0969">Cilium</keyword>
<dbReference type="EMBL" id="PEBX01000011">
    <property type="protein sequence ID" value="PTQ57177.1"/>
    <property type="molecule type" value="Genomic_DNA"/>
</dbReference>
<evidence type="ECO:0000313" key="3">
    <source>
        <dbReference type="Proteomes" id="UP000244338"/>
    </source>
</evidence>
<name>A0A2R6Y3B3_9BACL</name>
<gene>
    <name evidence="2" type="ORF">BSOLF_2047</name>
</gene>
<proteinExistence type="predicted"/>
<protein>
    <submittedName>
        <fullName evidence="2">Flagellar protein</fullName>
    </submittedName>
</protein>
<keyword evidence="2" id="KW-0966">Cell projection</keyword>
<feature type="region of interest" description="Disordered" evidence="1">
    <location>
        <begin position="96"/>
        <end position="117"/>
    </location>
</feature>
<reference evidence="3" key="1">
    <citation type="journal article" date="2018" name="Sci. Rep.">
        <title>Lignite coal burning seam in the remote Altai Mountains harbors a hydrogen-driven thermophilic microbial community.</title>
        <authorList>
            <person name="Kadnikov V.V."/>
            <person name="Mardanov A.V."/>
            <person name="Ivasenko D.A."/>
            <person name="Antsiferov D.V."/>
            <person name="Beletsky A.V."/>
            <person name="Karnachuk O.V."/>
            <person name="Ravin N.V."/>
        </authorList>
    </citation>
    <scope>NUCLEOTIDE SEQUENCE [LARGE SCALE GENOMIC DNA]</scope>
</reference>
<dbReference type="AlphaFoldDB" id="A0A2R6Y3B3"/>
<organism evidence="2 3">
    <name type="scientific">Candidatus Carbonibacillus altaicus</name>
    <dbReference type="NCBI Taxonomy" id="2163959"/>
    <lineage>
        <taxon>Bacteria</taxon>
        <taxon>Bacillati</taxon>
        <taxon>Bacillota</taxon>
        <taxon>Bacilli</taxon>
        <taxon>Bacillales</taxon>
        <taxon>Candidatus Carbonibacillus</taxon>
    </lineage>
</organism>
<comment type="caution">
    <text evidence="2">The sequence shown here is derived from an EMBL/GenBank/DDBJ whole genome shotgun (WGS) entry which is preliminary data.</text>
</comment>
<evidence type="ECO:0000313" key="2">
    <source>
        <dbReference type="EMBL" id="PTQ57177.1"/>
    </source>
</evidence>
<keyword evidence="2" id="KW-0282">Flagellum</keyword>
<evidence type="ECO:0000256" key="1">
    <source>
        <dbReference type="SAM" id="MobiDB-lite"/>
    </source>
</evidence>
<sequence>MREIENDFEKVYRFLRKKENRQSTIYEVSARTGVSVAQITEFIREGRIRVADYPNMAYPCERCGEVLITEGRFCSSCQKILEETAATLQEMLDDTKPSLSAGEGYLQKKKDDLNRSY</sequence>
<accession>A0A2R6Y3B3</accession>
<dbReference type="Proteomes" id="UP000244338">
    <property type="component" value="Unassembled WGS sequence"/>
</dbReference>